<reference evidence="2" key="1">
    <citation type="journal article" date="2022" name="Int. J. Mol. Sci.">
        <title>Draft Genome of Tanacetum Coccineum: Genomic Comparison of Closely Related Tanacetum-Family Plants.</title>
        <authorList>
            <person name="Yamashiro T."/>
            <person name="Shiraishi A."/>
            <person name="Nakayama K."/>
            <person name="Satake H."/>
        </authorList>
    </citation>
    <scope>NUCLEOTIDE SEQUENCE</scope>
</reference>
<sequence length="86" mass="9692">MIRIRSGIISNDLRTVNGISDASLVETTTMFQKIEASGDFLWRNDNDKMTVETARCNGKQELEEDGGLDKNKGEDNVLVESVNDWR</sequence>
<proteinExistence type="predicted"/>
<organism evidence="2 3">
    <name type="scientific">Tanacetum coccineum</name>
    <dbReference type="NCBI Taxonomy" id="301880"/>
    <lineage>
        <taxon>Eukaryota</taxon>
        <taxon>Viridiplantae</taxon>
        <taxon>Streptophyta</taxon>
        <taxon>Embryophyta</taxon>
        <taxon>Tracheophyta</taxon>
        <taxon>Spermatophyta</taxon>
        <taxon>Magnoliopsida</taxon>
        <taxon>eudicotyledons</taxon>
        <taxon>Gunneridae</taxon>
        <taxon>Pentapetalae</taxon>
        <taxon>asterids</taxon>
        <taxon>campanulids</taxon>
        <taxon>Asterales</taxon>
        <taxon>Asteraceae</taxon>
        <taxon>Asteroideae</taxon>
        <taxon>Anthemideae</taxon>
        <taxon>Anthemidinae</taxon>
        <taxon>Tanacetum</taxon>
    </lineage>
</organism>
<comment type="caution">
    <text evidence="2">The sequence shown here is derived from an EMBL/GenBank/DDBJ whole genome shotgun (WGS) entry which is preliminary data.</text>
</comment>
<protein>
    <submittedName>
        <fullName evidence="2">Uncharacterized protein</fullName>
    </submittedName>
</protein>
<keyword evidence="3" id="KW-1185">Reference proteome</keyword>
<gene>
    <name evidence="2" type="ORF">Tco_0750721</name>
</gene>
<dbReference type="EMBL" id="BQNB010010955">
    <property type="protein sequence ID" value="GJS84180.1"/>
    <property type="molecule type" value="Genomic_DNA"/>
</dbReference>
<name>A0ABQ4Z2A3_9ASTR</name>
<dbReference type="Proteomes" id="UP001151760">
    <property type="component" value="Unassembled WGS sequence"/>
</dbReference>
<reference evidence="2" key="2">
    <citation type="submission" date="2022-01" db="EMBL/GenBank/DDBJ databases">
        <authorList>
            <person name="Yamashiro T."/>
            <person name="Shiraishi A."/>
            <person name="Satake H."/>
            <person name="Nakayama K."/>
        </authorList>
    </citation>
    <scope>NUCLEOTIDE SEQUENCE</scope>
</reference>
<evidence type="ECO:0000313" key="2">
    <source>
        <dbReference type="EMBL" id="GJS84180.1"/>
    </source>
</evidence>
<feature type="region of interest" description="Disordered" evidence="1">
    <location>
        <begin position="58"/>
        <end position="86"/>
    </location>
</feature>
<accession>A0ABQ4Z2A3</accession>
<evidence type="ECO:0000256" key="1">
    <source>
        <dbReference type="SAM" id="MobiDB-lite"/>
    </source>
</evidence>
<evidence type="ECO:0000313" key="3">
    <source>
        <dbReference type="Proteomes" id="UP001151760"/>
    </source>
</evidence>